<dbReference type="PROSITE" id="PS50011">
    <property type="entry name" value="PROTEIN_KINASE_DOM"/>
    <property type="match status" value="1"/>
</dbReference>
<sequence length="181" mass="20970">MVEGDKLKLRLKIEVIVLAAAHDVKDPEREKHFVAFVDRGKTDKFKFLVMGLVGSSLDDIRRKVLLRDYSKPTAMNSSLQTLQAIWDLHETGYLHRDIKPQNFAIGLGENEKMIYILDFGIARKYRIGDTKQVKVARVCVKFLGTIRFASRACHLGIEQGRKDDLETWLYMVCDRFDYNKF</sequence>
<dbReference type="PANTHER" id="PTHR11909">
    <property type="entry name" value="CASEIN KINASE-RELATED"/>
    <property type="match status" value="1"/>
</dbReference>
<reference evidence="4" key="1">
    <citation type="submission" date="2017-02" db="UniProtKB">
        <authorList>
            <consortium name="WormBaseParasite"/>
        </authorList>
    </citation>
    <scope>IDENTIFICATION</scope>
</reference>
<dbReference type="Gene3D" id="1.10.510.10">
    <property type="entry name" value="Transferase(Phosphotransferase) domain 1"/>
    <property type="match status" value="1"/>
</dbReference>
<protein>
    <submittedName>
        <fullName evidence="4">Protein kinase domain-containing protein</fullName>
    </submittedName>
</protein>
<dbReference type="AlphaFoldDB" id="A0A0N4Y710"/>
<name>A0A0N4Y710_NIPBR</name>
<dbReference type="Proteomes" id="UP000271162">
    <property type="component" value="Unassembled WGS sequence"/>
</dbReference>
<gene>
    <name evidence="2" type="ORF">NBR_LOCUS11916</name>
</gene>
<evidence type="ECO:0000313" key="2">
    <source>
        <dbReference type="EMBL" id="VDL75505.1"/>
    </source>
</evidence>
<dbReference type="InterPro" id="IPR011009">
    <property type="entry name" value="Kinase-like_dom_sf"/>
</dbReference>
<dbReference type="InterPro" id="IPR000719">
    <property type="entry name" value="Prot_kinase_dom"/>
</dbReference>
<reference evidence="2 3" key="2">
    <citation type="submission" date="2018-11" db="EMBL/GenBank/DDBJ databases">
        <authorList>
            <consortium name="Pathogen Informatics"/>
        </authorList>
    </citation>
    <scope>NUCLEOTIDE SEQUENCE [LARGE SCALE GENOMIC DNA]</scope>
</reference>
<dbReference type="EMBL" id="UYSL01020629">
    <property type="protein sequence ID" value="VDL75505.1"/>
    <property type="molecule type" value="Genomic_DNA"/>
</dbReference>
<dbReference type="SUPFAM" id="SSF56112">
    <property type="entry name" value="Protein kinase-like (PK-like)"/>
    <property type="match status" value="1"/>
</dbReference>
<dbReference type="STRING" id="27835.A0A0N4Y710"/>
<dbReference type="GO" id="GO:0005524">
    <property type="term" value="F:ATP binding"/>
    <property type="evidence" value="ECO:0007669"/>
    <property type="project" value="InterPro"/>
</dbReference>
<organism evidence="4">
    <name type="scientific">Nippostrongylus brasiliensis</name>
    <name type="common">Rat hookworm</name>
    <dbReference type="NCBI Taxonomy" id="27835"/>
    <lineage>
        <taxon>Eukaryota</taxon>
        <taxon>Metazoa</taxon>
        <taxon>Ecdysozoa</taxon>
        <taxon>Nematoda</taxon>
        <taxon>Chromadorea</taxon>
        <taxon>Rhabditida</taxon>
        <taxon>Rhabditina</taxon>
        <taxon>Rhabditomorpha</taxon>
        <taxon>Strongyloidea</taxon>
        <taxon>Heligmosomidae</taxon>
        <taxon>Nippostrongylus</taxon>
    </lineage>
</organism>
<dbReference type="GO" id="GO:0004672">
    <property type="term" value="F:protein kinase activity"/>
    <property type="evidence" value="ECO:0007669"/>
    <property type="project" value="InterPro"/>
</dbReference>
<feature type="domain" description="Protein kinase" evidence="1">
    <location>
        <begin position="1"/>
        <end position="181"/>
    </location>
</feature>
<dbReference type="WBParaSite" id="NBR_0001191501-mRNA-1">
    <property type="protein sequence ID" value="NBR_0001191501-mRNA-1"/>
    <property type="gene ID" value="NBR_0001191501"/>
</dbReference>
<evidence type="ECO:0000259" key="1">
    <source>
        <dbReference type="PROSITE" id="PS50011"/>
    </source>
</evidence>
<keyword evidence="3" id="KW-1185">Reference proteome</keyword>
<dbReference type="Pfam" id="PF00069">
    <property type="entry name" value="Pkinase"/>
    <property type="match status" value="1"/>
</dbReference>
<proteinExistence type="predicted"/>
<accession>A0A0N4Y710</accession>
<evidence type="ECO:0000313" key="3">
    <source>
        <dbReference type="Proteomes" id="UP000271162"/>
    </source>
</evidence>
<evidence type="ECO:0000313" key="4">
    <source>
        <dbReference type="WBParaSite" id="NBR_0001191501-mRNA-1"/>
    </source>
</evidence>
<dbReference type="InterPro" id="IPR050235">
    <property type="entry name" value="CK1_Ser-Thr_kinase"/>
</dbReference>
<dbReference type="OMA" id="CHETEDP"/>